<dbReference type="OrthoDB" id="6286027at2759"/>
<proteinExistence type="predicted"/>
<evidence type="ECO:0000313" key="1">
    <source>
        <dbReference type="EMBL" id="VDK50757.1"/>
    </source>
</evidence>
<organism evidence="1 2">
    <name type="scientific">Dibothriocephalus latus</name>
    <name type="common">Fish tapeworm</name>
    <name type="synonym">Diphyllobothrium latum</name>
    <dbReference type="NCBI Taxonomy" id="60516"/>
    <lineage>
        <taxon>Eukaryota</taxon>
        <taxon>Metazoa</taxon>
        <taxon>Spiralia</taxon>
        <taxon>Lophotrochozoa</taxon>
        <taxon>Platyhelminthes</taxon>
        <taxon>Cestoda</taxon>
        <taxon>Eucestoda</taxon>
        <taxon>Diphyllobothriidea</taxon>
        <taxon>Diphyllobothriidae</taxon>
        <taxon>Dibothriocephalus</taxon>
    </lineage>
</organism>
<gene>
    <name evidence="1" type="ORF">DILT_LOCUS1808</name>
</gene>
<dbReference type="Proteomes" id="UP000281553">
    <property type="component" value="Unassembled WGS sequence"/>
</dbReference>
<evidence type="ECO:0000313" key="2">
    <source>
        <dbReference type="Proteomes" id="UP000281553"/>
    </source>
</evidence>
<dbReference type="AlphaFoldDB" id="A0A3P6QXB0"/>
<protein>
    <submittedName>
        <fullName evidence="1">Uncharacterized protein</fullName>
    </submittedName>
</protein>
<name>A0A3P6QXB0_DIBLA</name>
<reference evidence="1 2" key="1">
    <citation type="submission" date="2018-11" db="EMBL/GenBank/DDBJ databases">
        <authorList>
            <consortium name="Pathogen Informatics"/>
        </authorList>
    </citation>
    <scope>NUCLEOTIDE SEQUENCE [LARGE SCALE GENOMIC DNA]</scope>
</reference>
<accession>A0A3P6QXB0</accession>
<sequence>VRIEEGVSSPPSPPIVTESSSSFGPTLILSHPTTSPVLQLLPATQLQVDLTMDTSVDAMMPYHSSTASSNAEPSEPVYYAENRRWYYLALPSQISAGLPLLRCGVLLQTCGHAVHKECFQRYRAQVRSSLFCLRWHTISDLW</sequence>
<keyword evidence="2" id="KW-1185">Reference proteome</keyword>
<feature type="non-terminal residue" evidence="1">
    <location>
        <position position="1"/>
    </location>
</feature>
<dbReference type="EMBL" id="UYRU01015063">
    <property type="protein sequence ID" value="VDK50757.1"/>
    <property type="molecule type" value="Genomic_DNA"/>
</dbReference>